<evidence type="ECO:0000259" key="3">
    <source>
        <dbReference type="Pfam" id="PF07883"/>
    </source>
</evidence>
<evidence type="ECO:0000313" key="5">
    <source>
        <dbReference type="Proteomes" id="UP001595821"/>
    </source>
</evidence>
<feature type="region of interest" description="Disordered" evidence="2">
    <location>
        <begin position="1"/>
        <end position="22"/>
    </location>
</feature>
<dbReference type="InterPro" id="IPR013096">
    <property type="entry name" value="Cupin_2"/>
</dbReference>
<name>A0ABD5NV21_9EURY</name>
<reference evidence="4 5" key="1">
    <citation type="journal article" date="2014" name="Int. J. Syst. Evol. Microbiol.">
        <title>Complete genome sequence of Corynebacterium casei LMG S-19264T (=DSM 44701T), isolated from a smear-ripened cheese.</title>
        <authorList>
            <consortium name="US DOE Joint Genome Institute (JGI-PGF)"/>
            <person name="Walter F."/>
            <person name="Albersmeier A."/>
            <person name="Kalinowski J."/>
            <person name="Ruckert C."/>
        </authorList>
    </citation>
    <scope>NUCLEOTIDE SEQUENCE [LARGE SCALE GENOMIC DNA]</scope>
    <source>
        <strain evidence="4 5">IBRC-M 10912</strain>
    </source>
</reference>
<organism evidence="4 5">
    <name type="scientific">Natribaculum luteum</name>
    <dbReference type="NCBI Taxonomy" id="1586232"/>
    <lineage>
        <taxon>Archaea</taxon>
        <taxon>Methanobacteriati</taxon>
        <taxon>Methanobacteriota</taxon>
        <taxon>Stenosarchaea group</taxon>
        <taxon>Halobacteria</taxon>
        <taxon>Halobacteriales</taxon>
        <taxon>Natrialbaceae</taxon>
        <taxon>Natribaculum</taxon>
    </lineage>
</organism>
<dbReference type="InterPro" id="IPR051610">
    <property type="entry name" value="GPI/OXD"/>
</dbReference>
<feature type="domain" description="Cupin type-2" evidence="3">
    <location>
        <begin position="36"/>
        <end position="105"/>
    </location>
</feature>
<dbReference type="GO" id="GO:0046872">
    <property type="term" value="F:metal ion binding"/>
    <property type="evidence" value="ECO:0007669"/>
    <property type="project" value="UniProtKB-KW"/>
</dbReference>
<protein>
    <submittedName>
        <fullName evidence="4">Cupin domain-containing protein</fullName>
    </submittedName>
</protein>
<sequence>MEKVTVDDVVPDDSSGGGVRRGLSDPLETAVVAINHYRLAPGEGFPGGLHAHADQEEVFLVLEGAATFETMDGEVTVGAGEAIRFAPGEFQSGTNDSDEDLVAVALGAPRDTEDTRVPVDCLECGHDDLRLDAGEDGLSFVCPDCAAEYVPRDCPECGHDDLRFTLAENETRPVVVCQGCGSEFDRPPLRD</sequence>
<dbReference type="GeneID" id="71852296"/>
<keyword evidence="1" id="KW-0479">Metal-binding</keyword>
<dbReference type="InterPro" id="IPR011051">
    <property type="entry name" value="RmlC_Cupin_sf"/>
</dbReference>
<comment type="caution">
    <text evidence="4">The sequence shown here is derived from an EMBL/GenBank/DDBJ whole genome shotgun (WGS) entry which is preliminary data.</text>
</comment>
<dbReference type="Proteomes" id="UP001595821">
    <property type="component" value="Unassembled WGS sequence"/>
</dbReference>
<evidence type="ECO:0000256" key="1">
    <source>
        <dbReference type="ARBA" id="ARBA00022723"/>
    </source>
</evidence>
<dbReference type="PANTHER" id="PTHR35848">
    <property type="entry name" value="OXALATE-BINDING PROTEIN"/>
    <property type="match status" value="1"/>
</dbReference>
<dbReference type="CDD" id="cd02208">
    <property type="entry name" value="cupin_RmlC-like"/>
    <property type="match status" value="1"/>
</dbReference>
<proteinExistence type="predicted"/>
<dbReference type="SUPFAM" id="SSF51182">
    <property type="entry name" value="RmlC-like cupins"/>
    <property type="match status" value="1"/>
</dbReference>
<dbReference type="Pfam" id="PF07883">
    <property type="entry name" value="Cupin_2"/>
    <property type="match status" value="1"/>
</dbReference>
<dbReference type="RefSeq" id="WP_246971302.1">
    <property type="nucleotide sequence ID" value="NZ_CP095397.1"/>
</dbReference>
<evidence type="ECO:0000313" key="4">
    <source>
        <dbReference type="EMBL" id="MFC4245484.1"/>
    </source>
</evidence>
<gene>
    <name evidence="4" type="ORF">ACFOZ7_00450</name>
</gene>
<dbReference type="PANTHER" id="PTHR35848:SF9">
    <property type="entry name" value="SLL1358 PROTEIN"/>
    <property type="match status" value="1"/>
</dbReference>
<dbReference type="InterPro" id="IPR014710">
    <property type="entry name" value="RmlC-like_jellyroll"/>
</dbReference>
<dbReference type="EMBL" id="JBHSDJ010000002">
    <property type="protein sequence ID" value="MFC4245484.1"/>
    <property type="molecule type" value="Genomic_DNA"/>
</dbReference>
<dbReference type="Gene3D" id="2.60.120.10">
    <property type="entry name" value="Jelly Rolls"/>
    <property type="match status" value="1"/>
</dbReference>
<dbReference type="AlphaFoldDB" id="A0ABD5NV21"/>
<accession>A0ABD5NV21</accession>
<evidence type="ECO:0000256" key="2">
    <source>
        <dbReference type="SAM" id="MobiDB-lite"/>
    </source>
</evidence>